<dbReference type="GO" id="GO:0046872">
    <property type="term" value="F:metal ion binding"/>
    <property type="evidence" value="ECO:0007669"/>
    <property type="project" value="UniProtKB-KW"/>
</dbReference>
<dbReference type="GO" id="GO:0034039">
    <property type="term" value="F:8-oxo-7,8-dihydroguanine DNA N-glycosylase activity"/>
    <property type="evidence" value="ECO:0007669"/>
    <property type="project" value="TreeGrafter"/>
</dbReference>
<dbReference type="PANTHER" id="PTHR42944">
    <property type="entry name" value="ADENINE DNA GLYCOSYLASE"/>
    <property type="match status" value="1"/>
</dbReference>
<comment type="catalytic activity">
    <reaction evidence="1">
        <text>Hydrolyzes free adenine bases from 7,8-dihydro-8-oxoguanine:adenine mismatched double-stranded DNA, leaving an apurinic site.</text>
        <dbReference type="EC" id="3.2.2.31"/>
    </reaction>
</comment>
<dbReference type="PROSITE" id="PS01155">
    <property type="entry name" value="ENDONUCLEASE_III_2"/>
    <property type="match status" value="1"/>
</dbReference>
<proteinExistence type="inferred from homology"/>
<evidence type="ECO:0000256" key="9">
    <source>
        <dbReference type="ARBA" id="ARBA00022801"/>
    </source>
</evidence>
<dbReference type="InterPro" id="IPR023170">
    <property type="entry name" value="HhH_base_excis_C"/>
</dbReference>
<evidence type="ECO:0000256" key="7">
    <source>
        <dbReference type="ARBA" id="ARBA00022723"/>
    </source>
</evidence>
<keyword evidence="6" id="KW-0004">4Fe-4S</keyword>
<name>A0A6J7E000_9ZZZZ</name>
<evidence type="ECO:0000256" key="12">
    <source>
        <dbReference type="ARBA" id="ARBA00023204"/>
    </source>
</evidence>
<dbReference type="EMBL" id="CAFBLP010000017">
    <property type="protein sequence ID" value="CAB4873093.1"/>
    <property type="molecule type" value="Genomic_DNA"/>
</dbReference>
<protein>
    <recommendedName>
        <fullName evidence="5">Adenine DNA glycosylase</fullName>
        <ecNumber evidence="4">3.2.2.31</ecNumber>
    </recommendedName>
</protein>
<sequence length="279" mass="29541">MHQDAVLSWGVPQLRDLPWRHTRDPWAVLVSEVMLQQTQAHRVIPKWLAFLSAFPTPADCAAASLGDVLGLWQGLGYPRRARNLHLAAQHIAASGEFPQSLDGLLALPGVGAYTARAVLAFAFEHDAAVVDTNIARVFARVAGASLTARQVQAAADAVLPAGDSWAWNQCLMDLGAQLCRPSNPRCGGCPLASACAWRGEGADPAIGSAGVSGRQSRFEGSDRQGRGRLMKAATVGSVDRDVVAAVMGWPGQLDRAGRVADSLVADGLLVLDGGRYRHP</sequence>
<keyword evidence="9" id="KW-0378">Hydrolase</keyword>
<evidence type="ECO:0000256" key="5">
    <source>
        <dbReference type="ARBA" id="ARBA00022023"/>
    </source>
</evidence>
<dbReference type="SMART" id="SM00478">
    <property type="entry name" value="ENDO3c"/>
    <property type="match status" value="1"/>
</dbReference>
<dbReference type="Pfam" id="PF00730">
    <property type="entry name" value="HhH-GPD"/>
    <property type="match status" value="1"/>
</dbReference>
<evidence type="ECO:0000256" key="6">
    <source>
        <dbReference type="ARBA" id="ARBA00022485"/>
    </source>
</evidence>
<dbReference type="Pfam" id="PF00633">
    <property type="entry name" value="HHH"/>
    <property type="match status" value="1"/>
</dbReference>
<evidence type="ECO:0000313" key="15">
    <source>
        <dbReference type="EMBL" id="CAB4873093.1"/>
    </source>
</evidence>
<dbReference type="PANTHER" id="PTHR42944:SF1">
    <property type="entry name" value="ADENINE DNA GLYCOSYLASE"/>
    <property type="match status" value="1"/>
</dbReference>
<evidence type="ECO:0000256" key="10">
    <source>
        <dbReference type="ARBA" id="ARBA00023004"/>
    </source>
</evidence>
<dbReference type="CDD" id="cd00056">
    <property type="entry name" value="ENDO3c"/>
    <property type="match status" value="1"/>
</dbReference>
<evidence type="ECO:0000259" key="14">
    <source>
        <dbReference type="SMART" id="SM00478"/>
    </source>
</evidence>
<evidence type="ECO:0000256" key="11">
    <source>
        <dbReference type="ARBA" id="ARBA00023014"/>
    </source>
</evidence>
<evidence type="ECO:0000256" key="4">
    <source>
        <dbReference type="ARBA" id="ARBA00012045"/>
    </source>
</evidence>
<dbReference type="InterPro" id="IPR003265">
    <property type="entry name" value="HhH-GPD_domain"/>
</dbReference>
<evidence type="ECO:0000256" key="2">
    <source>
        <dbReference type="ARBA" id="ARBA00001966"/>
    </source>
</evidence>
<dbReference type="GO" id="GO:0006298">
    <property type="term" value="P:mismatch repair"/>
    <property type="evidence" value="ECO:0007669"/>
    <property type="project" value="TreeGrafter"/>
</dbReference>
<dbReference type="GO" id="GO:0032357">
    <property type="term" value="F:oxidized purine DNA binding"/>
    <property type="evidence" value="ECO:0007669"/>
    <property type="project" value="TreeGrafter"/>
</dbReference>
<comment type="similarity">
    <text evidence="3">Belongs to the Nth/MutY family.</text>
</comment>
<evidence type="ECO:0000256" key="8">
    <source>
        <dbReference type="ARBA" id="ARBA00022763"/>
    </source>
</evidence>
<evidence type="ECO:0000256" key="13">
    <source>
        <dbReference type="ARBA" id="ARBA00023295"/>
    </source>
</evidence>
<keyword evidence="12" id="KW-0234">DNA repair</keyword>
<keyword evidence="10" id="KW-0408">Iron</keyword>
<evidence type="ECO:0000256" key="1">
    <source>
        <dbReference type="ARBA" id="ARBA00000843"/>
    </source>
</evidence>
<dbReference type="InterPro" id="IPR044298">
    <property type="entry name" value="MIG/MutY"/>
</dbReference>
<dbReference type="SUPFAM" id="SSF48150">
    <property type="entry name" value="DNA-glycosylase"/>
    <property type="match status" value="1"/>
</dbReference>
<keyword evidence="8" id="KW-0227">DNA damage</keyword>
<feature type="domain" description="HhH-GPD" evidence="14">
    <location>
        <begin position="34"/>
        <end position="177"/>
    </location>
</feature>
<organism evidence="15">
    <name type="scientific">freshwater metagenome</name>
    <dbReference type="NCBI Taxonomy" id="449393"/>
    <lineage>
        <taxon>unclassified sequences</taxon>
        <taxon>metagenomes</taxon>
        <taxon>ecological metagenomes</taxon>
    </lineage>
</organism>
<keyword evidence="7" id="KW-0479">Metal-binding</keyword>
<dbReference type="GO" id="GO:0051539">
    <property type="term" value="F:4 iron, 4 sulfur cluster binding"/>
    <property type="evidence" value="ECO:0007669"/>
    <property type="project" value="UniProtKB-KW"/>
</dbReference>
<evidence type="ECO:0000256" key="3">
    <source>
        <dbReference type="ARBA" id="ARBA00008343"/>
    </source>
</evidence>
<dbReference type="InterPro" id="IPR011257">
    <property type="entry name" value="DNA_glycosylase"/>
</dbReference>
<dbReference type="Gene3D" id="1.10.1670.10">
    <property type="entry name" value="Helix-hairpin-Helix base-excision DNA repair enzymes (C-terminal)"/>
    <property type="match status" value="1"/>
</dbReference>
<dbReference type="Gene3D" id="1.10.340.30">
    <property type="entry name" value="Hypothetical protein, domain 2"/>
    <property type="match status" value="1"/>
</dbReference>
<dbReference type="PROSITE" id="PS00764">
    <property type="entry name" value="ENDONUCLEASE_III_1"/>
    <property type="match status" value="1"/>
</dbReference>
<accession>A0A6J7E000</accession>
<gene>
    <name evidence="15" type="ORF">UFOPK3376_00952</name>
</gene>
<dbReference type="GO" id="GO:0006284">
    <property type="term" value="P:base-excision repair"/>
    <property type="evidence" value="ECO:0007669"/>
    <property type="project" value="InterPro"/>
</dbReference>
<keyword evidence="13" id="KW-0326">Glycosidase</keyword>
<comment type="cofactor">
    <cofactor evidence="2">
        <name>[4Fe-4S] cluster</name>
        <dbReference type="ChEBI" id="CHEBI:49883"/>
    </cofactor>
</comment>
<dbReference type="GO" id="GO:0000701">
    <property type="term" value="F:purine-specific mismatch base pair DNA N-glycosylase activity"/>
    <property type="evidence" value="ECO:0007669"/>
    <property type="project" value="UniProtKB-EC"/>
</dbReference>
<dbReference type="EC" id="3.2.2.31" evidence="4"/>
<dbReference type="InterPro" id="IPR000445">
    <property type="entry name" value="HhH_motif"/>
</dbReference>
<reference evidence="15" key="1">
    <citation type="submission" date="2020-05" db="EMBL/GenBank/DDBJ databases">
        <authorList>
            <person name="Chiriac C."/>
            <person name="Salcher M."/>
            <person name="Ghai R."/>
            <person name="Kavagutti S V."/>
        </authorList>
    </citation>
    <scope>NUCLEOTIDE SEQUENCE</scope>
</reference>
<keyword evidence="11" id="KW-0411">Iron-sulfur</keyword>
<dbReference type="AlphaFoldDB" id="A0A6J7E000"/>
<dbReference type="InterPro" id="IPR004036">
    <property type="entry name" value="Endonuclease-III-like_CS2"/>
</dbReference>
<dbReference type="GO" id="GO:0035485">
    <property type="term" value="F:adenine/guanine mispair binding"/>
    <property type="evidence" value="ECO:0007669"/>
    <property type="project" value="TreeGrafter"/>
</dbReference>
<dbReference type="InterPro" id="IPR004035">
    <property type="entry name" value="Endouclease-III_FeS-bd_BS"/>
</dbReference>